<dbReference type="KEGG" id="mana:MAMMFC1_00428"/>
<dbReference type="EMBL" id="AP018449">
    <property type="protein sequence ID" value="BBB89794.1"/>
    <property type="molecule type" value="Genomic_DNA"/>
</dbReference>
<sequence length="102" mass="11055">MISRQSLNDCIPGSNDKYSNTYGSYGDAAKYNSWGAVLHKLKANNIADGVVANMAAINPEQLMRANPAVIILPGQNWQVQGGDCAAAIMPRRSSRSDYWPPT</sequence>
<gene>
    <name evidence="1" type="ORF">MAMMFC1_00428</name>
</gene>
<dbReference type="Gene3D" id="3.40.50.1980">
    <property type="entry name" value="Nitrogenase molybdenum iron protein domain"/>
    <property type="match status" value="1"/>
</dbReference>
<dbReference type="OrthoDB" id="9775594at2"/>
<dbReference type="Proteomes" id="UP000276437">
    <property type="component" value="Chromosome"/>
</dbReference>
<reference evidence="1 2" key="1">
    <citation type="journal article" date="2018" name="Int. J. Syst. Evol. Microbiol.">
        <title>Methylomusa anaerophila gen. nov., sp. nov., an anaerobic methanol-utilizing bacterium isolated from a microbial fuel cell.</title>
        <authorList>
            <person name="Amano N."/>
            <person name="Yamamuro A."/>
            <person name="Miyahara M."/>
            <person name="Kouzuma A."/>
            <person name="Abe T."/>
            <person name="Watanabe K."/>
        </authorList>
    </citation>
    <scope>NUCLEOTIDE SEQUENCE [LARGE SCALE GENOMIC DNA]</scope>
    <source>
        <strain evidence="1 2">MMFC1</strain>
    </source>
</reference>
<dbReference type="AlphaFoldDB" id="A0A348AFE6"/>
<dbReference type="RefSeq" id="WP_145987597.1">
    <property type="nucleotide sequence ID" value="NZ_AP018449.1"/>
</dbReference>
<name>A0A348AFE6_9FIRM</name>
<evidence type="ECO:0000313" key="1">
    <source>
        <dbReference type="EMBL" id="BBB89794.1"/>
    </source>
</evidence>
<evidence type="ECO:0000313" key="2">
    <source>
        <dbReference type="Proteomes" id="UP000276437"/>
    </source>
</evidence>
<accession>A0A348AFE6</accession>
<protein>
    <submittedName>
        <fullName evidence="1">Uncharacterized protein</fullName>
    </submittedName>
</protein>
<dbReference type="SUPFAM" id="SSF53807">
    <property type="entry name" value="Helical backbone' metal receptor"/>
    <property type="match status" value="1"/>
</dbReference>
<keyword evidence="2" id="KW-1185">Reference proteome</keyword>
<organism evidence="1 2">
    <name type="scientific">Methylomusa anaerophila</name>
    <dbReference type="NCBI Taxonomy" id="1930071"/>
    <lineage>
        <taxon>Bacteria</taxon>
        <taxon>Bacillati</taxon>
        <taxon>Bacillota</taxon>
        <taxon>Negativicutes</taxon>
        <taxon>Selenomonadales</taxon>
        <taxon>Sporomusaceae</taxon>
        <taxon>Methylomusa</taxon>
    </lineage>
</organism>
<proteinExistence type="predicted"/>